<evidence type="ECO:0000313" key="3">
    <source>
        <dbReference type="Proteomes" id="UP000267017"/>
    </source>
</evidence>
<dbReference type="Proteomes" id="UP000267017">
    <property type="component" value="Unassembled WGS sequence"/>
</dbReference>
<comment type="caution">
    <text evidence="2">The sequence shown here is derived from an EMBL/GenBank/DDBJ whole genome shotgun (WGS) entry which is preliminary data.</text>
</comment>
<sequence length="141" mass="16306">MKKIALISCTKKKQTYECPAQELYLPSSLFKKAKLYVQRKEYDGWYILSALHGLLSPDQVVAPYNQTLNSMSIVDIRDWSKKVADQVISLNPKEIHFYAGDNYRKELIPRLEKAGIVCYVPLRGKRIGEQLAFYNEELKGF</sequence>
<name>A0A3P3T9E1_9BACL</name>
<accession>A0A3P3T9E1</accession>
<evidence type="ECO:0000313" key="2">
    <source>
        <dbReference type="EMBL" id="RRJ54651.1"/>
    </source>
</evidence>
<dbReference type="RefSeq" id="WP_128635738.1">
    <property type="nucleotide sequence ID" value="NZ_RRCN01000002.1"/>
</dbReference>
<organism evidence="2 3">
    <name type="scientific">Paenibacillus oralis</name>
    <dbReference type="NCBI Taxonomy" id="2490856"/>
    <lineage>
        <taxon>Bacteria</taxon>
        <taxon>Bacillati</taxon>
        <taxon>Bacillota</taxon>
        <taxon>Bacilli</taxon>
        <taxon>Bacillales</taxon>
        <taxon>Paenibacillaceae</taxon>
        <taxon>Paenibacillus</taxon>
    </lineage>
</organism>
<protein>
    <recommendedName>
        <fullName evidence="1">DUF6884 domain-containing protein</fullName>
    </recommendedName>
</protein>
<gene>
    <name evidence="2" type="ORF">EHV15_34200</name>
</gene>
<dbReference type="Pfam" id="PF21818">
    <property type="entry name" value="DUF6884"/>
    <property type="match status" value="1"/>
</dbReference>
<dbReference type="InterPro" id="IPR049251">
    <property type="entry name" value="DUF6884"/>
</dbReference>
<feature type="domain" description="DUF6884" evidence="1">
    <location>
        <begin position="4"/>
        <end position="136"/>
    </location>
</feature>
<dbReference type="OrthoDB" id="2364857at2"/>
<keyword evidence="3" id="KW-1185">Reference proteome</keyword>
<dbReference type="EMBL" id="RRCN01000002">
    <property type="protein sequence ID" value="RRJ54651.1"/>
    <property type="molecule type" value="Genomic_DNA"/>
</dbReference>
<evidence type="ECO:0000259" key="1">
    <source>
        <dbReference type="Pfam" id="PF21818"/>
    </source>
</evidence>
<reference evidence="2 3" key="1">
    <citation type="submission" date="2018-11" db="EMBL/GenBank/DDBJ databases">
        <title>Genome sequencing of Paenibacillus sp. KCOM 3021 (= ChDC PVNT-B20).</title>
        <authorList>
            <person name="Kook J.-K."/>
            <person name="Park S.-N."/>
            <person name="Lim Y.K."/>
        </authorList>
    </citation>
    <scope>NUCLEOTIDE SEQUENCE [LARGE SCALE GENOMIC DNA]</scope>
    <source>
        <strain evidence="2 3">KCOM 3021</strain>
    </source>
</reference>
<proteinExistence type="predicted"/>
<dbReference type="AlphaFoldDB" id="A0A3P3T9E1"/>